<dbReference type="EMBL" id="JACIET010000001">
    <property type="protein sequence ID" value="MBB4011686.1"/>
    <property type="molecule type" value="Genomic_DNA"/>
</dbReference>
<dbReference type="RefSeq" id="WP_183632542.1">
    <property type="nucleotide sequence ID" value="NZ_BAABLE010000011.1"/>
</dbReference>
<evidence type="ECO:0000313" key="2">
    <source>
        <dbReference type="Proteomes" id="UP000561045"/>
    </source>
</evidence>
<evidence type="ECO:0000313" key="1">
    <source>
        <dbReference type="EMBL" id="MBB4011686.1"/>
    </source>
</evidence>
<dbReference type="AlphaFoldDB" id="A0A840BLB7"/>
<protein>
    <submittedName>
        <fullName evidence="1">Uncharacterized protein</fullName>
    </submittedName>
</protein>
<organism evidence="1 2">
    <name type="scientific">Niveibacterium umoris</name>
    <dbReference type="NCBI Taxonomy" id="1193620"/>
    <lineage>
        <taxon>Bacteria</taxon>
        <taxon>Pseudomonadati</taxon>
        <taxon>Pseudomonadota</taxon>
        <taxon>Betaproteobacteria</taxon>
        <taxon>Rhodocyclales</taxon>
        <taxon>Rhodocyclaceae</taxon>
        <taxon>Niveibacterium</taxon>
    </lineage>
</organism>
<proteinExistence type="predicted"/>
<comment type="caution">
    <text evidence="1">The sequence shown here is derived from an EMBL/GenBank/DDBJ whole genome shotgun (WGS) entry which is preliminary data.</text>
</comment>
<sequence>MREGDKDEFIRIGDACRSWGIGALRWHWRTPVTVPAKARIRVVGGRGFGGRTLCAELRAKGMAADWRDARDSGLGVLGRSAVVLLGRIPEIEFARGVLHTAGIGGARVEMLAQKVCTLEPGRFLGLRGFKGHPVLVTQPRPRQVGPRTRLRAARAR</sequence>
<accession>A0A840BLB7</accession>
<name>A0A840BLB7_9RHOO</name>
<dbReference type="Proteomes" id="UP000561045">
    <property type="component" value="Unassembled WGS sequence"/>
</dbReference>
<keyword evidence="2" id="KW-1185">Reference proteome</keyword>
<reference evidence="1 2" key="1">
    <citation type="submission" date="2020-08" db="EMBL/GenBank/DDBJ databases">
        <title>Genomic Encyclopedia of Type Strains, Phase IV (KMG-IV): sequencing the most valuable type-strain genomes for metagenomic binning, comparative biology and taxonomic classification.</title>
        <authorList>
            <person name="Goeker M."/>
        </authorList>
    </citation>
    <scope>NUCLEOTIDE SEQUENCE [LARGE SCALE GENOMIC DNA]</scope>
    <source>
        <strain evidence="1 2">DSM 106739</strain>
    </source>
</reference>
<gene>
    <name evidence="1" type="ORF">GGR36_000994</name>
</gene>